<protein>
    <submittedName>
        <fullName evidence="8">Uncharacterized protein</fullName>
    </submittedName>
</protein>
<dbReference type="GO" id="GO:0035195">
    <property type="term" value="P:miRNA-mediated post-transcriptional gene silencing"/>
    <property type="evidence" value="ECO:0007669"/>
    <property type="project" value="TreeGrafter"/>
</dbReference>
<dbReference type="PANTHER" id="PTHR13020">
    <property type="entry name" value="TRINUCLEOTIDE REPEAT-CONTAINING GENE 6"/>
    <property type="match status" value="1"/>
</dbReference>
<dbReference type="InterPro" id="IPR035979">
    <property type="entry name" value="RBD_domain_sf"/>
</dbReference>
<feature type="compositionally biased region" description="Polar residues" evidence="5">
    <location>
        <begin position="509"/>
        <end position="521"/>
    </location>
</feature>
<feature type="domain" description="RRM" evidence="6">
    <location>
        <begin position="421"/>
        <end position="484"/>
    </location>
</feature>
<dbReference type="GO" id="GO:0005654">
    <property type="term" value="C:nucleoplasm"/>
    <property type="evidence" value="ECO:0007669"/>
    <property type="project" value="TreeGrafter"/>
</dbReference>
<accession>A0A3B3WG54</accession>
<dbReference type="Proteomes" id="UP000261480">
    <property type="component" value="Unplaced"/>
</dbReference>
<dbReference type="FunFam" id="3.30.70.330:FF:000011">
    <property type="entry name" value="trinucleotide repeat-containing gene 6A protein-like"/>
    <property type="match status" value="1"/>
</dbReference>
<evidence type="ECO:0000256" key="5">
    <source>
        <dbReference type="SAM" id="MobiDB-lite"/>
    </source>
</evidence>
<feature type="region of interest" description="Disordered" evidence="5">
    <location>
        <begin position="88"/>
        <end position="118"/>
    </location>
</feature>
<sequence length="591" mass="63098">MLGGSSVAQGRGGPQSQPPPQPNLRNQVPPTILPSQVPPSLLKYPGANSGLNPLFGQQVAVLNQLSQLNQLNQLSQLQRLLFQHQQQQKVQSQRAMPVGRQTEQTRPIGSSPSMMQPPRQLKPYPDNYLSQNTPDLQKDASSIGSFGNFSFGLNSNQNVTLDMGVGELPQSRLRKLWAADPLEQNSKPGAMSSGLRLDDSPFCDFLSPGPSPLSPPGQSMGSVGDGWPPRANSPPPHGNTVTWPPEFRPGEPWKGYPNIDPETDPYVTPGSVINNLSINTVRDTDLLRDRNNGPSSSLNTTMPSNSAWSSIRASSHSGSLTSTAQSTSARPSESKWSPGGGSVSNSSLAHELWKVPLSPKPLPVAAPSRPPPGLTSQKPSPASSSWDGSALRLGGWSSSESRYTPGSSWGDSSSSGRTQWLVLKNLTPQIDGSTLRTLCMQHGPLITFHLNLPHGNAVVCYSSKDEAAKAQKSLHMCVLGNTTILAEFASEEEISRFFAQGQSLATPSSGWQAIGSSQSRMDQSHPFPSRASDPSQWNSGDLHRSSLWGGPNYSSSLWGNPSAAEQGRISSSSPISSFLPVDHLTGGGDSM</sequence>
<feature type="region of interest" description="Disordered" evidence="5">
    <location>
        <begin position="559"/>
        <end position="591"/>
    </location>
</feature>
<dbReference type="InterPro" id="IPR032226">
    <property type="entry name" value="TNRC6_PABC-bd"/>
</dbReference>
<feature type="compositionally biased region" description="Pro residues" evidence="5">
    <location>
        <begin position="361"/>
        <end position="373"/>
    </location>
</feature>
<evidence type="ECO:0000313" key="8">
    <source>
        <dbReference type="Ensembl" id="ENSPMEP00000001672.1"/>
    </source>
</evidence>
<evidence type="ECO:0000256" key="1">
    <source>
        <dbReference type="ARBA" id="ARBA00007302"/>
    </source>
</evidence>
<dbReference type="Ensembl" id="ENSPMET00000013800.1">
    <property type="protein sequence ID" value="ENSPMEP00000001672.1"/>
    <property type="gene ID" value="ENSPMEG00000002692.1"/>
</dbReference>
<dbReference type="GO" id="GO:0006417">
    <property type="term" value="P:regulation of translation"/>
    <property type="evidence" value="ECO:0007669"/>
    <property type="project" value="UniProtKB-KW"/>
</dbReference>
<feature type="compositionally biased region" description="Polar residues" evidence="5">
    <location>
        <begin position="320"/>
        <end position="335"/>
    </location>
</feature>
<reference evidence="8" key="1">
    <citation type="submission" date="2025-08" db="UniProtKB">
        <authorList>
            <consortium name="Ensembl"/>
        </authorList>
    </citation>
    <scope>IDENTIFICATION</scope>
</reference>
<dbReference type="Pfam" id="PF00076">
    <property type="entry name" value="RRM_1"/>
    <property type="match status" value="1"/>
</dbReference>
<dbReference type="Gene3D" id="3.30.70.330">
    <property type="match status" value="1"/>
</dbReference>
<keyword evidence="4" id="KW-0943">RNA-mediated gene silencing</keyword>
<dbReference type="InterPro" id="IPR052068">
    <property type="entry name" value="GW182_domain"/>
</dbReference>
<feature type="region of interest" description="Disordered" evidence="5">
    <location>
        <begin position="509"/>
        <end position="541"/>
    </location>
</feature>
<feature type="compositionally biased region" description="Polar residues" evidence="5">
    <location>
        <begin position="292"/>
        <end position="303"/>
    </location>
</feature>
<feature type="domain" description="TNRC6 PABC binding" evidence="7">
    <location>
        <begin position="143"/>
        <end position="416"/>
    </location>
</feature>
<feature type="compositionally biased region" description="Low complexity" evidence="5">
    <location>
        <begin position="304"/>
        <end position="319"/>
    </location>
</feature>
<dbReference type="AlphaFoldDB" id="A0A3B3WG54"/>
<feature type="region of interest" description="Disordered" evidence="5">
    <location>
        <begin position="208"/>
        <end position="242"/>
    </location>
</feature>
<dbReference type="GO" id="GO:0003723">
    <property type="term" value="F:RNA binding"/>
    <property type="evidence" value="ECO:0007669"/>
    <property type="project" value="UniProtKB-KW"/>
</dbReference>
<keyword evidence="2" id="KW-0810">Translation regulation</keyword>
<organism evidence="8 9">
    <name type="scientific">Poecilia mexicana</name>
    <dbReference type="NCBI Taxonomy" id="48701"/>
    <lineage>
        <taxon>Eukaryota</taxon>
        <taxon>Metazoa</taxon>
        <taxon>Chordata</taxon>
        <taxon>Craniata</taxon>
        <taxon>Vertebrata</taxon>
        <taxon>Euteleostomi</taxon>
        <taxon>Actinopterygii</taxon>
        <taxon>Neopterygii</taxon>
        <taxon>Teleostei</taxon>
        <taxon>Neoteleostei</taxon>
        <taxon>Acanthomorphata</taxon>
        <taxon>Ovalentaria</taxon>
        <taxon>Atherinomorphae</taxon>
        <taxon>Cyprinodontiformes</taxon>
        <taxon>Poeciliidae</taxon>
        <taxon>Poeciliinae</taxon>
        <taxon>Poecilia</taxon>
    </lineage>
</organism>
<evidence type="ECO:0000259" key="6">
    <source>
        <dbReference type="Pfam" id="PF00076"/>
    </source>
</evidence>
<evidence type="ECO:0000259" key="7">
    <source>
        <dbReference type="Pfam" id="PF16608"/>
    </source>
</evidence>
<reference evidence="8" key="2">
    <citation type="submission" date="2025-09" db="UniProtKB">
        <authorList>
            <consortium name="Ensembl"/>
        </authorList>
    </citation>
    <scope>IDENTIFICATION</scope>
</reference>
<comment type="similarity">
    <text evidence="1">Belongs to the GW182 family.</text>
</comment>
<dbReference type="PANTHER" id="PTHR13020:SF28">
    <property type="entry name" value="TRINUCLEOTIDE REPEAT-CONTAINING GENE 6A PROTEIN"/>
    <property type="match status" value="1"/>
</dbReference>
<dbReference type="InterPro" id="IPR000504">
    <property type="entry name" value="RRM_dom"/>
</dbReference>
<evidence type="ECO:0000256" key="3">
    <source>
        <dbReference type="ARBA" id="ARBA00022884"/>
    </source>
</evidence>
<keyword evidence="3" id="KW-0694">RNA-binding</keyword>
<keyword evidence="9" id="KW-1185">Reference proteome</keyword>
<name>A0A3B3WG54_9TELE</name>
<feature type="compositionally biased region" description="Polar residues" evidence="5">
    <location>
        <begin position="374"/>
        <end position="387"/>
    </location>
</feature>
<evidence type="ECO:0000256" key="2">
    <source>
        <dbReference type="ARBA" id="ARBA00022845"/>
    </source>
</evidence>
<feature type="region of interest" description="Disordered" evidence="5">
    <location>
        <begin position="361"/>
        <end position="390"/>
    </location>
</feature>
<proteinExistence type="inferred from homology"/>
<dbReference type="GO" id="GO:0060213">
    <property type="term" value="P:positive regulation of nuclear-transcribed mRNA poly(A) tail shortening"/>
    <property type="evidence" value="ECO:0007669"/>
    <property type="project" value="TreeGrafter"/>
</dbReference>
<evidence type="ECO:0000313" key="9">
    <source>
        <dbReference type="Proteomes" id="UP000261480"/>
    </source>
</evidence>
<feature type="region of interest" description="Disordered" evidence="5">
    <location>
        <begin position="1"/>
        <end position="41"/>
    </location>
</feature>
<feature type="compositionally biased region" description="Polar residues" evidence="5">
    <location>
        <begin position="101"/>
        <end position="114"/>
    </location>
</feature>
<evidence type="ECO:0000256" key="4">
    <source>
        <dbReference type="ARBA" id="ARBA00023158"/>
    </source>
</evidence>
<dbReference type="GO" id="GO:0000932">
    <property type="term" value="C:P-body"/>
    <property type="evidence" value="ECO:0007669"/>
    <property type="project" value="TreeGrafter"/>
</dbReference>
<dbReference type="InterPro" id="IPR012677">
    <property type="entry name" value="Nucleotide-bd_a/b_plait_sf"/>
</dbReference>
<dbReference type="Pfam" id="PF16608">
    <property type="entry name" value="TNRC6-PABC_bdg"/>
    <property type="match status" value="1"/>
</dbReference>
<dbReference type="SUPFAM" id="SSF54928">
    <property type="entry name" value="RNA-binding domain, RBD"/>
    <property type="match status" value="1"/>
</dbReference>
<feature type="region of interest" description="Disordered" evidence="5">
    <location>
        <begin position="284"/>
        <end position="345"/>
    </location>
</feature>